<feature type="domain" description="FtsK" evidence="3">
    <location>
        <begin position="113"/>
        <end position="286"/>
    </location>
</feature>
<dbReference type="SMART" id="SM00382">
    <property type="entry name" value="AAA"/>
    <property type="match status" value="1"/>
</dbReference>
<evidence type="ECO:0000259" key="3">
    <source>
        <dbReference type="PROSITE" id="PS50901"/>
    </source>
</evidence>
<dbReference type="GO" id="GO:0003677">
    <property type="term" value="F:DNA binding"/>
    <property type="evidence" value="ECO:0007669"/>
    <property type="project" value="InterPro"/>
</dbReference>
<dbReference type="InterPro" id="IPR002543">
    <property type="entry name" value="FtsK_dom"/>
</dbReference>
<dbReference type="SUPFAM" id="SSF52540">
    <property type="entry name" value="P-loop containing nucleoside triphosphate hydrolases"/>
    <property type="match status" value="1"/>
</dbReference>
<dbReference type="GO" id="GO:0005524">
    <property type="term" value="F:ATP binding"/>
    <property type="evidence" value="ECO:0007669"/>
    <property type="project" value="UniProtKB-KW"/>
</dbReference>
<proteinExistence type="predicted"/>
<evidence type="ECO:0000256" key="2">
    <source>
        <dbReference type="ARBA" id="ARBA00022840"/>
    </source>
</evidence>
<dbReference type="PROSITE" id="PS50901">
    <property type="entry name" value="FTSK"/>
    <property type="match status" value="1"/>
</dbReference>
<evidence type="ECO:0000256" key="1">
    <source>
        <dbReference type="ARBA" id="ARBA00022741"/>
    </source>
</evidence>
<gene>
    <name evidence="4" type="ORF">UFOVP1290_551</name>
</gene>
<dbReference type="Gene3D" id="3.30.980.40">
    <property type="match status" value="1"/>
</dbReference>
<dbReference type="InterPro" id="IPR027417">
    <property type="entry name" value="P-loop_NTPase"/>
</dbReference>
<dbReference type="InterPro" id="IPR003593">
    <property type="entry name" value="AAA+_ATPase"/>
</dbReference>
<reference evidence="4" key="1">
    <citation type="submission" date="2020-05" db="EMBL/GenBank/DDBJ databases">
        <authorList>
            <person name="Chiriac C."/>
            <person name="Salcher M."/>
            <person name="Ghai R."/>
            <person name="Kavagutti S V."/>
        </authorList>
    </citation>
    <scope>NUCLEOTIDE SEQUENCE</scope>
</reference>
<dbReference type="PANTHER" id="PTHR22683:SF41">
    <property type="entry name" value="DNA TRANSLOCASE FTSK"/>
    <property type="match status" value="1"/>
</dbReference>
<evidence type="ECO:0000313" key="4">
    <source>
        <dbReference type="EMBL" id="CAB4197031.1"/>
    </source>
</evidence>
<keyword evidence="1" id="KW-0547">Nucleotide-binding</keyword>
<dbReference type="CDD" id="cd01127">
    <property type="entry name" value="TrwB_TraG_TraD_VirD4"/>
    <property type="match status" value="1"/>
</dbReference>
<dbReference type="Gene3D" id="3.40.50.300">
    <property type="entry name" value="P-loop containing nucleotide triphosphate hydrolases"/>
    <property type="match status" value="1"/>
</dbReference>
<dbReference type="InterPro" id="IPR050206">
    <property type="entry name" value="FtsK/SpoIIIE/SftA"/>
</dbReference>
<accession>A0A6J5RTZ6</accession>
<dbReference type="EMBL" id="LR797252">
    <property type="protein sequence ID" value="CAB4197031.1"/>
    <property type="molecule type" value="Genomic_DNA"/>
</dbReference>
<dbReference type="PANTHER" id="PTHR22683">
    <property type="entry name" value="SPORULATION PROTEIN RELATED"/>
    <property type="match status" value="1"/>
</dbReference>
<protein>
    <submittedName>
        <fullName evidence="4">AAA domain containing protein</fullName>
    </submittedName>
</protein>
<name>A0A6J5RTZ6_9CAUD</name>
<keyword evidence="2" id="KW-0067">ATP-binding</keyword>
<organism evidence="4">
    <name type="scientific">uncultured Caudovirales phage</name>
    <dbReference type="NCBI Taxonomy" id="2100421"/>
    <lineage>
        <taxon>Viruses</taxon>
        <taxon>Duplodnaviria</taxon>
        <taxon>Heunggongvirae</taxon>
        <taxon>Uroviricota</taxon>
        <taxon>Caudoviricetes</taxon>
        <taxon>Peduoviridae</taxon>
        <taxon>Maltschvirus</taxon>
        <taxon>Maltschvirus maltsch</taxon>
    </lineage>
</organism>
<sequence>MSTQDIQNFNNLLRSFNIKAECVSFNKMNSYFYFDLQLKPTAKVKDIQKYSDELSLALMAPSKPSIRVLHESGVVRLEFAENSISKLNLISYLRHDDVPTGEAICLLGQMVNGDKMWMDLTQNPHMIISGTTGSGKSTLLHNIIANLLVYNNVDLILVDPKMTEFYDYDLNFKSIPVHNSYIECIEVIDNLIKIMESRYELMRAGKNLSEFKPIVLIIDEFADLIMQDSDNRFGGTLCKLAQKCRAAKIHLVLSTQRPSVDIINGAIKANFPARIACRASSHVDSKVILDAPGAENLRGKGDALLRDNYRFLERFQIAYIDSKEVCKYFR</sequence>
<dbReference type="Pfam" id="PF01580">
    <property type="entry name" value="FtsK_SpoIIIE"/>
    <property type="match status" value="2"/>
</dbReference>